<protein>
    <recommendedName>
        <fullName evidence="1">Porphyranase beta-sandwich domain-containing protein</fullName>
    </recommendedName>
</protein>
<organism evidence="2 3">
    <name type="scientific">Polaribacter reichenbachii</name>
    <dbReference type="NCBI Taxonomy" id="996801"/>
    <lineage>
        <taxon>Bacteria</taxon>
        <taxon>Pseudomonadati</taxon>
        <taxon>Bacteroidota</taxon>
        <taxon>Flavobacteriia</taxon>
        <taxon>Flavobacteriales</taxon>
        <taxon>Flavobacteriaceae</taxon>
    </lineage>
</organism>
<sequence length="134" mass="15823">MEKPDVMLKTMPFKLLKANWWKSKEFPNAKYPYRLFRQKKELEGETGNEWVFTELVKFYQLWSDVKGTRIDTKTTDIDIQADAYVDGKKMYLILNNMETSAQTLNLNILNLDKNNIKSITAKHLYEVNELPILD</sequence>
<dbReference type="InterPro" id="IPR013780">
    <property type="entry name" value="Glyco_hydro_b"/>
</dbReference>
<dbReference type="KEGG" id="prn:BW723_03925"/>
<evidence type="ECO:0000259" key="1">
    <source>
        <dbReference type="Pfam" id="PF18206"/>
    </source>
</evidence>
<dbReference type="EMBL" id="LSFL01000035">
    <property type="protein sequence ID" value="OBY63487.1"/>
    <property type="molecule type" value="Genomic_DNA"/>
</dbReference>
<evidence type="ECO:0000313" key="2">
    <source>
        <dbReference type="EMBL" id="OBY63487.1"/>
    </source>
</evidence>
<accession>A0A1B8TV13</accession>
<dbReference type="Gene3D" id="2.60.40.1180">
    <property type="entry name" value="Golgi alpha-mannosidase II"/>
    <property type="match status" value="1"/>
</dbReference>
<reference evidence="3" key="1">
    <citation type="submission" date="2016-02" db="EMBL/GenBank/DDBJ databases">
        <title>Paenibacillus sp. LPB0068, isolated from Crassostrea gigas.</title>
        <authorList>
            <person name="Shin S.-K."/>
            <person name="Yi H."/>
        </authorList>
    </citation>
    <scope>NUCLEOTIDE SEQUENCE [LARGE SCALE GENOMIC DNA]</scope>
    <source>
        <strain evidence="3">KCTC 23969</strain>
    </source>
</reference>
<comment type="caution">
    <text evidence="2">The sequence shown here is derived from an EMBL/GenBank/DDBJ whole genome shotgun (WGS) entry which is preliminary data.</text>
</comment>
<dbReference type="Proteomes" id="UP000092612">
    <property type="component" value="Unassembled WGS sequence"/>
</dbReference>
<dbReference type="STRING" id="996801.BW723_03925"/>
<feature type="domain" description="Porphyranase beta-sandwich" evidence="1">
    <location>
        <begin position="78"/>
        <end position="133"/>
    </location>
</feature>
<dbReference type="InterPro" id="IPR040527">
    <property type="entry name" value="Beta-sand_Porphyrn"/>
</dbReference>
<dbReference type="PROSITE" id="PS51450">
    <property type="entry name" value="LRR"/>
    <property type="match status" value="1"/>
</dbReference>
<proteinExistence type="predicted"/>
<evidence type="ECO:0000313" key="3">
    <source>
        <dbReference type="Proteomes" id="UP000092612"/>
    </source>
</evidence>
<dbReference type="InterPro" id="IPR001611">
    <property type="entry name" value="Leu-rich_rpt"/>
</dbReference>
<keyword evidence="3" id="KW-1185">Reference proteome</keyword>
<gene>
    <name evidence="2" type="ORF">LPB301_11780</name>
</gene>
<dbReference type="Pfam" id="PF18206">
    <property type="entry name" value="Porphyrn_cat_1"/>
    <property type="match status" value="1"/>
</dbReference>
<name>A0A1B8TV13_9FLAO</name>
<dbReference type="AlphaFoldDB" id="A0A1B8TV13"/>